<protein>
    <submittedName>
        <fullName evidence="1">Uncharacterized protein</fullName>
    </submittedName>
</protein>
<proteinExistence type="predicted"/>
<evidence type="ECO:0000313" key="2">
    <source>
        <dbReference type="Proteomes" id="UP000269396"/>
    </source>
</evidence>
<accession>A0A183Q8Q4</accession>
<dbReference type="AlphaFoldDB" id="A0A183Q8Q4"/>
<gene>
    <name evidence="1" type="ORF">SMTD_LOCUS22990</name>
</gene>
<sequence length="67" mass="7494">MTNGDLNLNHMDVLNKNLKINSTMTNTTTSTTNSSNHNNRLVSQKELDLNDIVNSTGHEFYPEKSGE</sequence>
<organism evidence="1 2">
    <name type="scientific">Schistosoma mattheei</name>
    <dbReference type="NCBI Taxonomy" id="31246"/>
    <lineage>
        <taxon>Eukaryota</taxon>
        <taxon>Metazoa</taxon>
        <taxon>Spiralia</taxon>
        <taxon>Lophotrochozoa</taxon>
        <taxon>Platyhelminthes</taxon>
        <taxon>Trematoda</taxon>
        <taxon>Digenea</taxon>
        <taxon>Strigeidida</taxon>
        <taxon>Schistosomatoidea</taxon>
        <taxon>Schistosomatidae</taxon>
        <taxon>Schistosoma</taxon>
    </lineage>
</organism>
<dbReference type="STRING" id="31246.A0A183Q8Q4"/>
<name>A0A183Q8Q4_9TREM</name>
<dbReference type="EMBL" id="UZAL01057438">
    <property type="protein sequence ID" value="VDP89489.1"/>
    <property type="molecule type" value="Genomic_DNA"/>
</dbReference>
<evidence type="ECO:0000313" key="1">
    <source>
        <dbReference type="EMBL" id="VDP89489.1"/>
    </source>
</evidence>
<reference evidence="1 2" key="1">
    <citation type="submission" date="2018-11" db="EMBL/GenBank/DDBJ databases">
        <authorList>
            <consortium name="Pathogen Informatics"/>
        </authorList>
    </citation>
    <scope>NUCLEOTIDE SEQUENCE [LARGE SCALE GENOMIC DNA]</scope>
    <source>
        <strain>Denwood</strain>
        <strain evidence="2">Zambia</strain>
    </source>
</reference>
<dbReference type="Proteomes" id="UP000269396">
    <property type="component" value="Unassembled WGS sequence"/>
</dbReference>
<keyword evidence="2" id="KW-1185">Reference proteome</keyword>